<dbReference type="KEGG" id="lba:Lebu_1301"/>
<accession>C7NAK8</accession>
<reference evidence="4 5" key="1">
    <citation type="journal article" date="2009" name="Stand. Genomic Sci.">
        <title>Complete genome sequence of Leptotrichia buccalis type strain (C-1013-b).</title>
        <authorList>
            <person name="Ivanova N."/>
            <person name="Gronow S."/>
            <person name="Lapidus A."/>
            <person name="Copeland A."/>
            <person name="Glavina Del Rio T."/>
            <person name="Nolan M."/>
            <person name="Lucas S."/>
            <person name="Chen F."/>
            <person name="Tice H."/>
            <person name="Cheng J.F."/>
            <person name="Saunders E."/>
            <person name="Bruce D."/>
            <person name="Goodwin L."/>
            <person name="Brettin T."/>
            <person name="Detter J.C."/>
            <person name="Han C."/>
            <person name="Pitluck S."/>
            <person name="Mikhailova N."/>
            <person name="Pati A."/>
            <person name="Mavrommatis K."/>
            <person name="Chen A."/>
            <person name="Palaniappan K."/>
            <person name="Land M."/>
            <person name="Hauser L."/>
            <person name="Chang Y.J."/>
            <person name="Jeffries C.D."/>
            <person name="Chain P."/>
            <person name="Rohde C."/>
            <person name="Goker M."/>
            <person name="Bristow J."/>
            <person name="Eisen J.A."/>
            <person name="Markowitz V."/>
            <person name="Hugenholtz P."/>
            <person name="Kyrpides N.C."/>
            <person name="Klenk H.P."/>
        </authorList>
    </citation>
    <scope>NUCLEOTIDE SEQUENCE [LARGE SCALE GENOMIC DNA]</scope>
    <source>
        <strain evidence="5">ATCC 14201 / DSM 1135 / JCM 12969 / NCTC 10249 / C-1013-b</strain>
    </source>
</reference>
<dbReference type="eggNOG" id="COG0037">
    <property type="taxonomic scope" value="Bacteria"/>
</dbReference>
<keyword evidence="5" id="KW-1185">Reference proteome</keyword>
<dbReference type="PIRSF" id="PIRSF004976">
    <property type="entry name" value="ATPase_YdaO"/>
    <property type="match status" value="1"/>
</dbReference>
<gene>
    <name evidence="4" type="ordered locus">Lebu_1301</name>
</gene>
<proteinExistence type="predicted"/>
<feature type="binding site" evidence="2">
    <location>
        <position position="188"/>
    </location>
    <ligand>
        <name>ATP</name>
        <dbReference type="ChEBI" id="CHEBI:30616"/>
    </ligand>
</feature>
<feature type="binding site" evidence="2">
    <location>
        <position position="93"/>
    </location>
    <ligand>
        <name>ATP</name>
        <dbReference type="ChEBI" id="CHEBI:30616"/>
    </ligand>
</feature>
<dbReference type="PANTHER" id="PTHR43686:SF1">
    <property type="entry name" value="AMINOTRAN_5 DOMAIN-CONTAINING PROTEIN"/>
    <property type="match status" value="1"/>
</dbReference>
<dbReference type="InterPro" id="IPR011063">
    <property type="entry name" value="TilS/TtcA_N"/>
</dbReference>
<protein>
    <submittedName>
        <fullName evidence="4">PP-loop domain protein</fullName>
    </submittedName>
</protein>
<dbReference type="GO" id="GO:0016740">
    <property type="term" value="F:transferase activity"/>
    <property type="evidence" value="ECO:0007669"/>
    <property type="project" value="UniProtKB-KW"/>
</dbReference>
<feature type="binding site" evidence="2">
    <location>
        <position position="117"/>
    </location>
    <ligand>
        <name>ATP</name>
        <dbReference type="ChEBI" id="CHEBI:30616"/>
    </ligand>
</feature>
<dbReference type="GO" id="GO:0005524">
    <property type="term" value="F:ATP binding"/>
    <property type="evidence" value="ECO:0007669"/>
    <property type="project" value="UniProtKB-KW"/>
</dbReference>
<dbReference type="RefSeq" id="WP_015769530.1">
    <property type="nucleotide sequence ID" value="NC_013192.1"/>
</dbReference>
<dbReference type="STRING" id="523794.Lebu_1301"/>
<sequence>MDLETIENHFDNDNKKNINNETNIDTVASTSLGSAVCETILPSVPLQSLETIEKSIQKKYRSALWTPFVKALKEFEMVKDGDRIAVAISGGKDSLLLSKLFQELKRASRTNFEVVFISMNPGFNTANLNNLKKNLKHLNIPCEIYDDNIFEVAEKIAKDYPCYMCAKMRRGSLYTKATSLGCNKLALGHHFDDVIETTLMSMFYMGKFETMLPKLKSDNYDIELIRPLFYVEEKAIIKWVRNNGILPMNCGCTVAAEKTSSKRRETKDLIAQLVKSNPDIKKRIIQSTQNVNLEKILGWKDSDGKYSYLDKF</sequence>
<name>C7NAK8_LEPBD</name>
<dbReference type="Proteomes" id="UP000001910">
    <property type="component" value="Chromosome"/>
</dbReference>
<feature type="binding site" evidence="2">
    <location>
        <begin position="87"/>
        <end position="89"/>
    </location>
    <ligand>
        <name>ATP</name>
        <dbReference type="ChEBI" id="CHEBI:30616"/>
    </ligand>
</feature>
<keyword evidence="2" id="KW-0547">Nucleotide-binding</keyword>
<dbReference type="HOGENOM" id="CLU_026481_5_0_0"/>
<evidence type="ECO:0000313" key="5">
    <source>
        <dbReference type="Proteomes" id="UP000001910"/>
    </source>
</evidence>
<dbReference type="PANTHER" id="PTHR43686">
    <property type="entry name" value="SULFURTRANSFERASE-RELATED"/>
    <property type="match status" value="1"/>
</dbReference>
<evidence type="ECO:0000313" key="4">
    <source>
        <dbReference type="EMBL" id="ACV39189.1"/>
    </source>
</evidence>
<evidence type="ECO:0000259" key="3">
    <source>
        <dbReference type="Pfam" id="PF01171"/>
    </source>
</evidence>
<dbReference type="GO" id="GO:0008033">
    <property type="term" value="P:tRNA processing"/>
    <property type="evidence" value="ECO:0007669"/>
    <property type="project" value="InterPro"/>
</dbReference>
<organism evidence="4 5">
    <name type="scientific">Leptotrichia buccalis (strain ATCC 14201 / DSM 1135 / JCM 12969 / NCTC 10249 / C-1013-b)</name>
    <dbReference type="NCBI Taxonomy" id="523794"/>
    <lineage>
        <taxon>Bacteria</taxon>
        <taxon>Fusobacteriati</taxon>
        <taxon>Fusobacteriota</taxon>
        <taxon>Fusobacteriia</taxon>
        <taxon>Fusobacteriales</taxon>
        <taxon>Leptotrichiaceae</taxon>
        <taxon>Leptotrichia</taxon>
    </lineage>
</organism>
<dbReference type="EMBL" id="CP001685">
    <property type="protein sequence ID" value="ACV39189.1"/>
    <property type="molecule type" value="Genomic_DNA"/>
</dbReference>
<dbReference type="Pfam" id="PF01171">
    <property type="entry name" value="ATP_bind_3"/>
    <property type="match status" value="1"/>
</dbReference>
<feature type="domain" description="tRNA(Ile)-lysidine/2-thiocytidine synthase N-terminal" evidence="3">
    <location>
        <begin position="84"/>
        <end position="245"/>
    </location>
</feature>
<dbReference type="InterPro" id="IPR035107">
    <property type="entry name" value="tRNA_thiolation_TtcA_Ctu1"/>
</dbReference>
<keyword evidence="1" id="KW-0808">Transferase</keyword>
<evidence type="ECO:0000256" key="1">
    <source>
        <dbReference type="ARBA" id="ARBA00022679"/>
    </source>
</evidence>
<dbReference type="CDD" id="cd24138">
    <property type="entry name" value="TtcA-like"/>
    <property type="match status" value="1"/>
</dbReference>
<keyword evidence="2" id="KW-0067">ATP-binding</keyword>
<dbReference type="AlphaFoldDB" id="C7NAK8"/>
<dbReference type="Gene3D" id="3.40.50.620">
    <property type="entry name" value="HUPs"/>
    <property type="match status" value="1"/>
</dbReference>
<dbReference type="InterPro" id="IPR014729">
    <property type="entry name" value="Rossmann-like_a/b/a_fold"/>
</dbReference>
<dbReference type="SUPFAM" id="SSF52402">
    <property type="entry name" value="Adenine nucleotide alpha hydrolases-like"/>
    <property type="match status" value="1"/>
</dbReference>
<feature type="binding site" evidence="2">
    <location>
        <position position="193"/>
    </location>
    <ligand>
        <name>ATP</name>
        <dbReference type="ChEBI" id="CHEBI:30616"/>
    </ligand>
</feature>
<evidence type="ECO:0000256" key="2">
    <source>
        <dbReference type="PIRSR" id="PIRSR004976-51"/>
    </source>
</evidence>